<evidence type="ECO:0000313" key="1">
    <source>
        <dbReference type="EMBL" id="MDA3731756.1"/>
    </source>
</evidence>
<dbReference type="EMBL" id="JAQIFT010000040">
    <property type="protein sequence ID" value="MDA3731756.1"/>
    <property type="molecule type" value="Genomic_DNA"/>
</dbReference>
<reference evidence="1" key="1">
    <citation type="journal article" date="2023" name="Int. J. Syst. Evol. Microbiol.">
        <title>&lt;i&gt;Holtiella tumoricola&lt;/i&gt; gen. nov. sp. nov., isolated from a human clinical sample.</title>
        <authorList>
            <person name="Allen-Vercoe E."/>
            <person name="Daigneault M.C."/>
            <person name="Vancuren S.J."/>
            <person name="Cochrane K."/>
            <person name="O'Neal L.L."/>
            <person name="Sankaranarayanan K."/>
            <person name="Lawson P.A."/>
        </authorList>
    </citation>
    <scope>NUCLEOTIDE SEQUENCE</scope>
    <source>
        <strain evidence="1">CC70A</strain>
    </source>
</reference>
<keyword evidence="2" id="KW-1185">Reference proteome</keyword>
<dbReference type="Pfam" id="PF19539">
    <property type="entry name" value="DUF6063"/>
    <property type="match status" value="1"/>
</dbReference>
<dbReference type="InterPro" id="IPR045707">
    <property type="entry name" value="DUF6063"/>
</dbReference>
<dbReference type="AlphaFoldDB" id="A0AA42DN13"/>
<sequence length="242" mass="28315">MTHTEQLQQALQMTNLLLQNKPLSLQSEPALYELYMTDMGVQELVYTILSSFNLTLIEYKKALYVSPGLENTLFGYKNEELRQAMNLETNKELYLCYFIMYSMMTLFYKESAYTTYKDYITSTEVVDRVSATLGALSLEELDEEEVYSFTAIKNFWESLAQMSLHQSEENLESLRRSQTQFYFVTRSLHFLVGQGLLLKNEIERNYVPTEKFKALIAHYFDDRTVKNALMHYGESLLEKGEN</sequence>
<dbReference type="Proteomes" id="UP001169242">
    <property type="component" value="Unassembled WGS sequence"/>
</dbReference>
<accession>A0AA42DN13</accession>
<protein>
    <submittedName>
        <fullName evidence="1">DUF6063 family protein</fullName>
    </submittedName>
</protein>
<evidence type="ECO:0000313" key="2">
    <source>
        <dbReference type="Proteomes" id="UP001169242"/>
    </source>
</evidence>
<name>A0AA42DN13_9FIRM</name>
<dbReference type="RefSeq" id="WP_271012096.1">
    <property type="nucleotide sequence ID" value="NZ_JAQIFT010000040.1"/>
</dbReference>
<comment type="caution">
    <text evidence="1">The sequence shown here is derived from an EMBL/GenBank/DDBJ whole genome shotgun (WGS) entry which is preliminary data.</text>
</comment>
<gene>
    <name evidence="1" type="ORF">PBV87_09730</name>
</gene>
<proteinExistence type="predicted"/>
<organism evidence="1 2">
    <name type="scientific">Holtiella tumoricola</name>
    <dbReference type="NCBI Taxonomy" id="3018743"/>
    <lineage>
        <taxon>Bacteria</taxon>
        <taxon>Bacillati</taxon>
        <taxon>Bacillota</taxon>
        <taxon>Clostridia</taxon>
        <taxon>Lachnospirales</taxon>
        <taxon>Cellulosilyticaceae</taxon>
        <taxon>Holtiella</taxon>
    </lineage>
</organism>